<dbReference type="InterPro" id="IPR011990">
    <property type="entry name" value="TPR-like_helical_dom_sf"/>
</dbReference>
<accession>B1ZZ34</accession>
<dbReference type="KEGG" id="ote:Oter_3832"/>
<dbReference type="HOGENOM" id="CLU_1584831_0_0_0"/>
<dbReference type="Gene3D" id="1.25.40.10">
    <property type="entry name" value="Tetratricopeptide repeat domain"/>
    <property type="match status" value="1"/>
</dbReference>
<gene>
    <name evidence="1" type="ordered locus">Oter_3832</name>
</gene>
<keyword evidence="2" id="KW-1185">Reference proteome</keyword>
<dbReference type="OrthoDB" id="197329at2"/>
<dbReference type="SUPFAM" id="SSF48452">
    <property type="entry name" value="TPR-like"/>
    <property type="match status" value="1"/>
</dbReference>
<dbReference type="Proteomes" id="UP000007013">
    <property type="component" value="Chromosome"/>
</dbReference>
<proteinExistence type="predicted"/>
<protein>
    <submittedName>
        <fullName evidence="1">Uncharacterized protein</fullName>
    </submittedName>
</protein>
<dbReference type="PROSITE" id="PS51257">
    <property type="entry name" value="PROKAR_LIPOPROTEIN"/>
    <property type="match status" value="1"/>
</dbReference>
<name>B1ZZ34_OPITP</name>
<dbReference type="RefSeq" id="WP_012376635.1">
    <property type="nucleotide sequence ID" value="NC_010571.1"/>
</dbReference>
<dbReference type="STRING" id="452637.Oter_3832"/>
<reference evidence="1 2" key="1">
    <citation type="journal article" date="2011" name="J. Bacteriol.">
        <title>Genome sequence of the verrucomicrobium Opitutus terrae PB90-1, an abundant inhabitant of rice paddy soil ecosystems.</title>
        <authorList>
            <person name="van Passel M.W."/>
            <person name="Kant R."/>
            <person name="Palva A."/>
            <person name="Copeland A."/>
            <person name="Lucas S."/>
            <person name="Lapidus A."/>
            <person name="Glavina del Rio T."/>
            <person name="Pitluck S."/>
            <person name="Goltsman E."/>
            <person name="Clum A."/>
            <person name="Sun H."/>
            <person name="Schmutz J."/>
            <person name="Larimer F.W."/>
            <person name="Land M.L."/>
            <person name="Hauser L."/>
            <person name="Kyrpides N."/>
            <person name="Mikhailova N."/>
            <person name="Richardson P.P."/>
            <person name="Janssen P.H."/>
            <person name="de Vos W.M."/>
            <person name="Smidt H."/>
        </authorList>
    </citation>
    <scope>NUCLEOTIDE SEQUENCE [LARGE SCALE GENOMIC DNA]</scope>
    <source>
        <strain evidence="2">DSM 11246 / JCM 15787 / PB90-1</strain>
    </source>
</reference>
<dbReference type="EMBL" id="CP001032">
    <property type="protein sequence ID" value="ACB77106.1"/>
    <property type="molecule type" value="Genomic_DNA"/>
</dbReference>
<evidence type="ECO:0000313" key="2">
    <source>
        <dbReference type="Proteomes" id="UP000007013"/>
    </source>
</evidence>
<evidence type="ECO:0000313" key="1">
    <source>
        <dbReference type="EMBL" id="ACB77106.1"/>
    </source>
</evidence>
<organism evidence="1 2">
    <name type="scientific">Opitutus terrae (strain DSM 11246 / JCM 15787 / PB90-1)</name>
    <dbReference type="NCBI Taxonomy" id="452637"/>
    <lineage>
        <taxon>Bacteria</taxon>
        <taxon>Pseudomonadati</taxon>
        <taxon>Verrucomicrobiota</taxon>
        <taxon>Opitutia</taxon>
        <taxon>Opitutales</taxon>
        <taxon>Opitutaceae</taxon>
        <taxon>Opitutus</taxon>
    </lineage>
</organism>
<sequence>MKFLVLISLALALALTGGCKPKPKEIPALQRKEAANLASEAQFAVALRDYARAEPLFEKAAKLCPDQGDYWVNLGVARKRQGNTAGAKQAYESARKAFHDAFELDEKNTDAALQEVYTLALLGRADDARKTLERVRKQAPDDREIRLFIENKQLDRILEDPAFKDIAL</sequence>
<dbReference type="Pfam" id="PF14559">
    <property type="entry name" value="TPR_19"/>
    <property type="match status" value="1"/>
</dbReference>
<dbReference type="eggNOG" id="COG0457">
    <property type="taxonomic scope" value="Bacteria"/>
</dbReference>
<dbReference type="AlphaFoldDB" id="B1ZZ34"/>